<evidence type="ECO:0000313" key="1">
    <source>
        <dbReference type="EMBL" id="MBB6566253.1"/>
    </source>
</evidence>
<accession>A0A7Y4P0E9</accession>
<dbReference type="EMBL" id="JABJRC010000005">
    <property type="protein sequence ID" value="NOL43082.1"/>
    <property type="molecule type" value="Genomic_DNA"/>
</dbReference>
<dbReference type="RefSeq" id="WP_171675711.1">
    <property type="nucleotide sequence ID" value="NZ_BAAAGT010000010.1"/>
</dbReference>
<proteinExistence type="predicted"/>
<organism evidence="2 3">
    <name type="scientific">Kribbella sandramycini</name>
    <dbReference type="NCBI Taxonomy" id="60450"/>
    <lineage>
        <taxon>Bacteria</taxon>
        <taxon>Bacillati</taxon>
        <taxon>Actinomycetota</taxon>
        <taxon>Actinomycetes</taxon>
        <taxon>Propionibacteriales</taxon>
        <taxon>Kribbellaceae</taxon>
        <taxon>Kribbella</taxon>
    </lineage>
</organism>
<keyword evidence="3" id="KW-1185">Reference proteome</keyword>
<evidence type="ECO:0000313" key="3">
    <source>
        <dbReference type="Proteomes" id="UP000534306"/>
    </source>
</evidence>
<reference evidence="1 4" key="2">
    <citation type="submission" date="2020-08" db="EMBL/GenBank/DDBJ databases">
        <title>Sequencing the genomes of 1000 actinobacteria strains.</title>
        <authorList>
            <person name="Klenk H.-P."/>
        </authorList>
    </citation>
    <scope>NUCLEOTIDE SEQUENCE [LARGE SCALE GENOMIC DNA]</scope>
    <source>
        <strain evidence="1 4">DSM 15626</strain>
    </source>
</reference>
<dbReference type="EMBL" id="JACHKF010000001">
    <property type="protein sequence ID" value="MBB6566253.1"/>
    <property type="molecule type" value="Genomic_DNA"/>
</dbReference>
<dbReference type="AlphaFoldDB" id="A0A7Y4P0E9"/>
<reference evidence="2 3" key="1">
    <citation type="submission" date="2020-05" db="EMBL/GenBank/DDBJ databases">
        <title>Genome sequence of Kribbella sandramycini ATCC 39419.</title>
        <authorList>
            <person name="Maclea K.S."/>
            <person name="Fair J.L."/>
        </authorList>
    </citation>
    <scope>NUCLEOTIDE SEQUENCE [LARGE SCALE GENOMIC DNA]</scope>
    <source>
        <strain evidence="2 3">ATCC 39419</strain>
    </source>
</reference>
<evidence type="ECO:0000313" key="4">
    <source>
        <dbReference type="Proteomes" id="UP000553957"/>
    </source>
</evidence>
<name>A0A7Y4P0E9_9ACTN</name>
<sequence length="196" mass="21132">MMLFPIGHYTGLRTDEAGRQFRTVRRGWRLHQLAEDTFGAWVLSHGTPDNGKQPWTAEHVLAAGAEAGLTDVSDHLEELASLGLLATVSAQDAEFLQANRIDVQFVGLGNSPDQPDLHAVGLPGLGATALLDPTCYELWQWGSLAPTIWHSCEVRASVVSRLDQPVDPGAVAAEVLGDLRFLLAHGCAYVDVADAR</sequence>
<dbReference type="Proteomes" id="UP000553957">
    <property type="component" value="Unassembled WGS sequence"/>
</dbReference>
<comment type="caution">
    <text evidence="2">The sequence shown here is derived from an EMBL/GenBank/DDBJ whole genome shotgun (WGS) entry which is preliminary data.</text>
</comment>
<evidence type="ECO:0000313" key="2">
    <source>
        <dbReference type="EMBL" id="NOL43082.1"/>
    </source>
</evidence>
<dbReference type="Proteomes" id="UP000534306">
    <property type="component" value="Unassembled WGS sequence"/>
</dbReference>
<protein>
    <submittedName>
        <fullName evidence="2">Uncharacterized protein</fullName>
    </submittedName>
</protein>
<gene>
    <name evidence="1" type="ORF">HNR71_001890</name>
    <name evidence="2" type="ORF">HPO96_22810</name>
</gene>